<dbReference type="EMBL" id="KZ508500">
    <property type="protein sequence ID" value="PKU35128.1"/>
    <property type="molecule type" value="Genomic_DNA"/>
</dbReference>
<dbReference type="OrthoDB" id="5967130at2759"/>
<keyword evidence="4 12" id="KW-0812">Transmembrane</keyword>
<evidence type="ECO:0000256" key="8">
    <source>
        <dbReference type="ARBA" id="ARBA00023136"/>
    </source>
</evidence>
<dbReference type="InterPro" id="IPR050516">
    <property type="entry name" value="Olfactory_GPCR"/>
</dbReference>
<feature type="transmembrane region" description="Helical" evidence="13">
    <location>
        <begin position="395"/>
        <end position="414"/>
    </location>
</feature>
<organism evidence="15 16">
    <name type="scientific">Limosa lapponica baueri</name>
    <dbReference type="NCBI Taxonomy" id="1758121"/>
    <lineage>
        <taxon>Eukaryota</taxon>
        <taxon>Metazoa</taxon>
        <taxon>Chordata</taxon>
        <taxon>Craniata</taxon>
        <taxon>Vertebrata</taxon>
        <taxon>Euteleostomi</taxon>
        <taxon>Archelosauria</taxon>
        <taxon>Archosauria</taxon>
        <taxon>Dinosauria</taxon>
        <taxon>Saurischia</taxon>
        <taxon>Theropoda</taxon>
        <taxon>Coelurosauria</taxon>
        <taxon>Aves</taxon>
        <taxon>Neognathae</taxon>
        <taxon>Neoaves</taxon>
        <taxon>Charadriiformes</taxon>
        <taxon>Scolopacidae</taxon>
        <taxon>Limosa</taxon>
    </lineage>
</organism>
<keyword evidence="16" id="KW-1185">Reference proteome</keyword>
<dbReference type="Proteomes" id="UP000233556">
    <property type="component" value="Unassembled WGS sequence"/>
</dbReference>
<dbReference type="Gene3D" id="1.20.1070.10">
    <property type="entry name" value="Rhodopsin 7-helix transmembrane proteins"/>
    <property type="match status" value="1"/>
</dbReference>
<dbReference type="GO" id="GO:0005882">
    <property type="term" value="C:intermediate filament"/>
    <property type="evidence" value="ECO:0007669"/>
    <property type="project" value="InterPro"/>
</dbReference>
<name>A0A2I0TMU3_LIMLA</name>
<protein>
    <recommendedName>
        <fullName evidence="14">G-protein coupled receptors family 1 profile domain-containing protein</fullName>
    </recommendedName>
</protein>
<sequence length="701" mass="78584">MRKSTMTAKMGKANSIQERRSTCVLPSLVRPHPEYCFQFWVPQYKRDIEVLERVQRRATKLVKGLVNKSYEERLKKLELFSLRKRMLRGDLITLYNYLKEHCRELSCLASGKKKELQHSMERGEWDNQTLLMEFFLLGLGDARELQTPLFLLCLTIYTVTIVGNILIIALVVTDPHLHTPMYFFLVNLSSLETCYSSTILPRLLVSFLTGDRTISVQWCMTQFFFFGTFATSECYLLAAMSYDRYLAICQPLLYAGLMNWKVCLQLVTGSWIAGLLISTGITSCISRQRFCGPNAIDHFFCEEAPLLELSCSDTGMIRILIIILSFPDVVFPFLFTLASYVCIMTAILRIPSTTGRHKAFSTCSSHLTMVVVFYGTLIIVYMLPRTVPLRQLNKMFSFFYTVLTPLINPLIYSLRNREVKGALGRVLRRVLPALTALTRSTSGPLKMSCYNQCSPCLPCQPCCPTPLANSCNEPCVRQCQNSTVVIEPSPVVVTLPGPILSSFPQNTVVGSSTSAAVGSILSCNGVPINSGCCDLSSISSRYCGRRLEQPQYIKVIDLEESQREDFSYPGLGLWKSTYPRPLSWVTVVWPTVSGRKQEREKVQGKTQGSKPRGVMQVLVEEGFLFLVLLQEHPCSQTPLAKSCTEPCVRHCQNSTVATHTSITVVNLRRPTCSSFSQSTAVGSSISTAIAALEISNCQRVM</sequence>
<evidence type="ECO:0000256" key="7">
    <source>
        <dbReference type="ARBA" id="ARBA00023040"/>
    </source>
</evidence>
<feature type="transmembrane region" description="Helical" evidence="13">
    <location>
        <begin position="360"/>
        <end position="383"/>
    </location>
</feature>
<evidence type="ECO:0000256" key="6">
    <source>
        <dbReference type="ARBA" id="ARBA00022989"/>
    </source>
</evidence>
<feature type="domain" description="G-protein coupled receptors family 1 profile" evidence="14">
    <location>
        <begin position="163"/>
        <end position="412"/>
    </location>
</feature>
<comment type="subcellular location">
    <subcellularLocation>
        <location evidence="1">Cell membrane</location>
        <topology evidence="1">Multi-pass membrane protein</topology>
    </subcellularLocation>
</comment>
<evidence type="ECO:0000256" key="11">
    <source>
        <dbReference type="ARBA" id="ARBA00023224"/>
    </source>
</evidence>
<dbReference type="InterPro" id="IPR000276">
    <property type="entry name" value="GPCR_Rhodpsn"/>
</dbReference>
<evidence type="ECO:0000259" key="14">
    <source>
        <dbReference type="PROSITE" id="PS50262"/>
    </source>
</evidence>
<evidence type="ECO:0000256" key="9">
    <source>
        <dbReference type="ARBA" id="ARBA00023170"/>
    </source>
</evidence>
<dbReference type="GO" id="GO:0005200">
    <property type="term" value="F:structural constituent of cytoskeleton"/>
    <property type="evidence" value="ECO:0007669"/>
    <property type="project" value="InterPro"/>
</dbReference>
<accession>A0A2I0TMU3</accession>
<keyword evidence="6 13" id="KW-1133">Transmembrane helix</keyword>
<feature type="transmembrane region" description="Helical" evidence="13">
    <location>
        <begin position="149"/>
        <end position="170"/>
    </location>
</feature>
<dbReference type="Pfam" id="PF13853">
    <property type="entry name" value="7tm_4"/>
    <property type="match status" value="1"/>
</dbReference>
<reference evidence="16" key="2">
    <citation type="submission" date="2017-12" db="EMBL/GenBank/DDBJ databases">
        <title>Genome sequence of the Bar-tailed Godwit (Limosa lapponica baueri).</title>
        <authorList>
            <person name="Lima N.C.B."/>
            <person name="Parody-Merino A.M."/>
            <person name="Battley P.F."/>
            <person name="Fidler A.E."/>
            <person name="Prosdocimi F."/>
        </authorList>
    </citation>
    <scope>NUCLEOTIDE SEQUENCE [LARGE SCALE GENOMIC DNA]</scope>
</reference>
<dbReference type="PROSITE" id="PS50262">
    <property type="entry name" value="G_PROTEIN_RECEP_F1_2"/>
    <property type="match status" value="1"/>
</dbReference>
<dbReference type="PANTHER" id="PTHR26452">
    <property type="entry name" value="OLFACTORY RECEPTOR"/>
    <property type="match status" value="1"/>
</dbReference>
<dbReference type="Pfam" id="PF02422">
    <property type="entry name" value="Keratin"/>
    <property type="match status" value="2"/>
</dbReference>
<evidence type="ECO:0000256" key="5">
    <source>
        <dbReference type="ARBA" id="ARBA00022725"/>
    </source>
</evidence>
<evidence type="ECO:0000313" key="16">
    <source>
        <dbReference type="Proteomes" id="UP000233556"/>
    </source>
</evidence>
<dbReference type="GO" id="GO:0004930">
    <property type="term" value="F:G protein-coupled receptor activity"/>
    <property type="evidence" value="ECO:0007669"/>
    <property type="project" value="UniProtKB-KW"/>
</dbReference>
<dbReference type="PRINTS" id="PR00245">
    <property type="entry name" value="OLFACTORYR"/>
</dbReference>
<evidence type="ECO:0000256" key="10">
    <source>
        <dbReference type="ARBA" id="ARBA00023180"/>
    </source>
</evidence>
<gene>
    <name evidence="15" type="ORF">llap_14570</name>
</gene>
<dbReference type="SUPFAM" id="SSF81321">
    <property type="entry name" value="Family A G protein-coupled receptor-like"/>
    <property type="match status" value="1"/>
</dbReference>
<keyword evidence="7 12" id="KW-0297">G-protein coupled receptor</keyword>
<evidence type="ECO:0000256" key="3">
    <source>
        <dbReference type="ARBA" id="ARBA00022606"/>
    </source>
</evidence>
<dbReference type="AlphaFoldDB" id="A0A2I0TMU3"/>
<evidence type="ECO:0000256" key="1">
    <source>
        <dbReference type="ARBA" id="ARBA00004651"/>
    </source>
</evidence>
<dbReference type="FunFam" id="1.20.1070.10:FF:000010">
    <property type="entry name" value="Olfactory receptor"/>
    <property type="match status" value="1"/>
</dbReference>
<feature type="transmembrane region" description="Helical" evidence="13">
    <location>
        <begin position="223"/>
        <end position="242"/>
    </location>
</feature>
<evidence type="ECO:0000256" key="4">
    <source>
        <dbReference type="ARBA" id="ARBA00022692"/>
    </source>
</evidence>
<dbReference type="PROSITE" id="PS00237">
    <property type="entry name" value="G_PROTEIN_RECEP_F1_1"/>
    <property type="match status" value="1"/>
</dbReference>
<evidence type="ECO:0000256" key="2">
    <source>
        <dbReference type="ARBA" id="ARBA00022475"/>
    </source>
</evidence>
<reference evidence="16" key="1">
    <citation type="submission" date="2017-11" db="EMBL/GenBank/DDBJ databases">
        <authorList>
            <person name="Lima N.C."/>
            <person name="Parody-Merino A.M."/>
            <person name="Battley P.F."/>
            <person name="Fidler A.E."/>
            <person name="Prosdocimi F."/>
        </authorList>
    </citation>
    <scope>NUCLEOTIDE SEQUENCE [LARGE SCALE GENOMIC DNA]</scope>
</reference>
<dbReference type="CDD" id="cd15911">
    <property type="entry name" value="7tmA_OR11A-like"/>
    <property type="match status" value="1"/>
</dbReference>
<feature type="transmembrane region" description="Helical" evidence="13">
    <location>
        <begin position="330"/>
        <end position="348"/>
    </location>
</feature>
<dbReference type="InterPro" id="IPR017452">
    <property type="entry name" value="GPCR_Rhodpsn_7TM"/>
</dbReference>
<dbReference type="InterPro" id="IPR000725">
    <property type="entry name" value="Olfact_rcpt"/>
</dbReference>
<keyword evidence="2" id="KW-1003">Cell membrane</keyword>
<dbReference type="GO" id="GO:0005886">
    <property type="term" value="C:plasma membrane"/>
    <property type="evidence" value="ECO:0007669"/>
    <property type="project" value="UniProtKB-SubCell"/>
</dbReference>
<evidence type="ECO:0000256" key="13">
    <source>
        <dbReference type="SAM" id="Phobius"/>
    </source>
</evidence>
<keyword evidence="8 13" id="KW-0472">Membrane</keyword>
<evidence type="ECO:0000256" key="12">
    <source>
        <dbReference type="RuleBase" id="RU000688"/>
    </source>
</evidence>
<keyword evidence="9 12" id="KW-0675">Receptor</keyword>
<dbReference type="GO" id="GO:0004984">
    <property type="term" value="F:olfactory receptor activity"/>
    <property type="evidence" value="ECO:0007669"/>
    <property type="project" value="InterPro"/>
</dbReference>
<comment type="similarity">
    <text evidence="12">Belongs to the G-protein coupled receptor 1 family.</text>
</comment>
<feature type="transmembrane region" description="Helical" evidence="13">
    <location>
        <begin position="262"/>
        <end position="285"/>
    </location>
</feature>
<keyword evidence="10" id="KW-0325">Glycoprotein</keyword>
<dbReference type="PRINTS" id="PR00237">
    <property type="entry name" value="GPCRRHODOPSN"/>
</dbReference>
<keyword evidence="5" id="KW-0552">Olfaction</keyword>
<proteinExistence type="inferred from homology"/>
<feature type="transmembrane region" description="Helical" evidence="13">
    <location>
        <begin position="182"/>
        <end position="203"/>
    </location>
</feature>
<evidence type="ECO:0000313" key="15">
    <source>
        <dbReference type="EMBL" id="PKU35128.1"/>
    </source>
</evidence>
<dbReference type="InterPro" id="IPR003461">
    <property type="entry name" value="Keratin"/>
</dbReference>
<keyword evidence="3" id="KW-0716">Sensory transduction</keyword>
<keyword evidence="11 12" id="KW-0807">Transducer</keyword>